<protein>
    <recommendedName>
        <fullName evidence="3">SRPBCC family protein</fullName>
    </recommendedName>
</protein>
<organism evidence="1 2">
    <name type="scientific">Eiseniibacteriota bacterium</name>
    <dbReference type="NCBI Taxonomy" id="2212470"/>
    <lineage>
        <taxon>Bacteria</taxon>
        <taxon>Candidatus Eiseniibacteriota</taxon>
    </lineage>
</organism>
<gene>
    <name evidence="1" type="ORF">HKN21_08825</name>
</gene>
<dbReference type="AlphaFoldDB" id="A0A7Y2E812"/>
<proteinExistence type="predicted"/>
<dbReference type="InterPro" id="IPR023393">
    <property type="entry name" value="START-like_dom_sf"/>
</dbReference>
<evidence type="ECO:0000313" key="2">
    <source>
        <dbReference type="Proteomes" id="UP000547674"/>
    </source>
</evidence>
<evidence type="ECO:0000313" key="1">
    <source>
        <dbReference type="EMBL" id="NNF06851.1"/>
    </source>
</evidence>
<dbReference type="EMBL" id="JABDJR010000350">
    <property type="protein sequence ID" value="NNF06851.1"/>
    <property type="molecule type" value="Genomic_DNA"/>
</dbReference>
<feature type="non-terminal residue" evidence="1">
    <location>
        <position position="67"/>
    </location>
</feature>
<dbReference type="SUPFAM" id="SSF55961">
    <property type="entry name" value="Bet v1-like"/>
    <property type="match status" value="1"/>
</dbReference>
<accession>A0A7Y2E812</accession>
<evidence type="ECO:0008006" key="3">
    <source>
        <dbReference type="Google" id="ProtNLM"/>
    </source>
</evidence>
<reference evidence="1 2" key="1">
    <citation type="submission" date="2020-03" db="EMBL/GenBank/DDBJ databases">
        <title>Metabolic flexibility allows generalist bacteria to become dominant in a frequently disturbed ecosystem.</title>
        <authorList>
            <person name="Chen Y.-J."/>
            <person name="Leung P.M."/>
            <person name="Bay S.K."/>
            <person name="Hugenholtz P."/>
            <person name="Kessler A.J."/>
            <person name="Shelley G."/>
            <person name="Waite D.W."/>
            <person name="Cook P.L."/>
            <person name="Greening C."/>
        </authorList>
    </citation>
    <scope>NUCLEOTIDE SEQUENCE [LARGE SCALE GENOMIC DNA]</scope>
    <source>
        <strain evidence="1">SS_bin_28</strain>
    </source>
</reference>
<name>A0A7Y2E812_UNCEI</name>
<dbReference type="Gene3D" id="3.30.530.20">
    <property type="match status" value="1"/>
</dbReference>
<dbReference type="Proteomes" id="UP000547674">
    <property type="component" value="Unassembled WGS sequence"/>
</dbReference>
<sequence length="67" mass="7517">MNDAVDVCQIHIQADVETVWKTLTKRGEVLPFFFGNVMHTTELKEGAPMHMRSPNGKYTGVVGKILE</sequence>
<comment type="caution">
    <text evidence="1">The sequence shown here is derived from an EMBL/GenBank/DDBJ whole genome shotgun (WGS) entry which is preliminary data.</text>
</comment>